<dbReference type="RefSeq" id="WP_208131341.1">
    <property type="nucleotide sequence ID" value="NZ_BAABGQ010000006.1"/>
</dbReference>
<feature type="signal peptide" evidence="1">
    <location>
        <begin position="1"/>
        <end position="19"/>
    </location>
</feature>
<feature type="chain" id="PRO_5047398408" description="DUF4177 domain-containing protein" evidence="1">
    <location>
        <begin position="20"/>
        <end position="121"/>
    </location>
</feature>
<proteinExistence type="predicted"/>
<keyword evidence="3" id="KW-1185">Reference proteome</keyword>
<comment type="caution">
    <text evidence="2">The sequence shown here is derived from an EMBL/GenBank/DDBJ whole genome shotgun (WGS) entry which is preliminary data.</text>
</comment>
<reference evidence="3" key="1">
    <citation type="journal article" date="2019" name="Int. J. Syst. Evol. Microbiol.">
        <title>The Global Catalogue of Microorganisms (GCM) 10K type strain sequencing project: providing services to taxonomists for standard genome sequencing and annotation.</title>
        <authorList>
            <consortium name="The Broad Institute Genomics Platform"/>
            <consortium name="The Broad Institute Genome Sequencing Center for Infectious Disease"/>
            <person name="Wu L."/>
            <person name="Ma J."/>
        </authorList>
    </citation>
    <scope>NUCLEOTIDE SEQUENCE [LARGE SCALE GENOMIC DNA]</scope>
    <source>
        <strain evidence="3">JCM 17841</strain>
    </source>
</reference>
<evidence type="ECO:0000313" key="3">
    <source>
        <dbReference type="Proteomes" id="UP001501243"/>
    </source>
</evidence>
<dbReference type="EMBL" id="BAABGQ010000006">
    <property type="protein sequence ID" value="GAA4499948.1"/>
    <property type="molecule type" value="Genomic_DNA"/>
</dbReference>
<evidence type="ECO:0000256" key="1">
    <source>
        <dbReference type="SAM" id="SignalP"/>
    </source>
</evidence>
<keyword evidence="1" id="KW-0732">Signal</keyword>
<sequence>MKKLILFATLGLAAIGSWAFYPNTAAPGGYLMVVGSGRPGTNSYVPEITTIQPNGQEQVQRLTNIKIGTERNSTAAGIALHKAELLKINELTAQGWRVVSIAQSTVGVGATTETVYMLERR</sequence>
<accession>A0ABP8QBQ9</accession>
<evidence type="ECO:0000313" key="2">
    <source>
        <dbReference type="EMBL" id="GAA4499948.1"/>
    </source>
</evidence>
<evidence type="ECO:0008006" key="4">
    <source>
        <dbReference type="Google" id="ProtNLM"/>
    </source>
</evidence>
<gene>
    <name evidence="2" type="ORF">GCM10023172_19390</name>
</gene>
<dbReference type="Proteomes" id="UP001501243">
    <property type="component" value="Unassembled WGS sequence"/>
</dbReference>
<protein>
    <recommendedName>
        <fullName evidence="4">DUF4177 domain-containing protein</fullName>
    </recommendedName>
</protein>
<name>A0ABP8QBQ9_9BACT</name>
<organism evidence="2 3">
    <name type="scientific">Hymenobacter ginsengisoli</name>
    <dbReference type="NCBI Taxonomy" id="1051626"/>
    <lineage>
        <taxon>Bacteria</taxon>
        <taxon>Pseudomonadati</taxon>
        <taxon>Bacteroidota</taxon>
        <taxon>Cytophagia</taxon>
        <taxon>Cytophagales</taxon>
        <taxon>Hymenobacteraceae</taxon>
        <taxon>Hymenobacter</taxon>
    </lineage>
</organism>